<dbReference type="InterPro" id="IPR036264">
    <property type="entry name" value="Bact_exopeptidase_dim_dom"/>
</dbReference>
<evidence type="ECO:0000256" key="1">
    <source>
        <dbReference type="ARBA" id="ARBA00022670"/>
    </source>
</evidence>
<feature type="chain" id="PRO_5033066018" evidence="4">
    <location>
        <begin position="23"/>
        <end position="515"/>
    </location>
</feature>
<dbReference type="Pfam" id="PF01546">
    <property type="entry name" value="Peptidase_M20"/>
    <property type="match status" value="1"/>
</dbReference>
<dbReference type="Gene3D" id="3.40.630.10">
    <property type="entry name" value="Zn peptidases"/>
    <property type="match status" value="1"/>
</dbReference>
<dbReference type="AlphaFoldDB" id="A0A829YBH8"/>
<dbReference type="EMBL" id="BLJN01000002">
    <property type="protein sequence ID" value="GFE80734.1"/>
    <property type="molecule type" value="Genomic_DNA"/>
</dbReference>
<proteinExistence type="predicted"/>
<dbReference type="Gene3D" id="3.30.70.360">
    <property type="match status" value="1"/>
</dbReference>
<keyword evidence="7" id="KW-1185">Reference proteome</keyword>
<dbReference type="InterPro" id="IPR011650">
    <property type="entry name" value="Peptidase_M20_dimer"/>
</dbReference>
<protein>
    <submittedName>
        <fullName evidence="6">Peptidase M20</fullName>
    </submittedName>
</protein>
<dbReference type="Proteomes" id="UP000445000">
    <property type="component" value="Unassembled WGS sequence"/>
</dbReference>
<dbReference type="GO" id="GO:0006508">
    <property type="term" value="P:proteolysis"/>
    <property type="evidence" value="ECO:0007669"/>
    <property type="project" value="UniProtKB-KW"/>
</dbReference>
<comment type="caution">
    <text evidence="6">The sequence shown here is derived from an EMBL/GenBank/DDBJ whole genome shotgun (WGS) entry which is preliminary data.</text>
</comment>
<evidence type="ECO:0000256" key="2">
    <source>
        <dbReference type="ARBA" id="ARBA00022723"/>
    </source>
</evidence>
<feature type="domain" description="Peptidase M20 dimerisation" evidence="5">
    <location>
        <begin position="236"/>
        <end position="389"/>
    </location>
</feature>
<keyword evidence="3" id="KW-0378">Hydrolase</keyword>
<dbReference type="GO" id="GO:0046872">
    <property type="term" value="F:metal ion binding"/>
    <property type="evidence" value="ECO:0007669"/>
    <property type="project" value="UniProtKB-KW"/>
</dbReference>
<evidence type="ECO:0000313" key="7">
    <source>
        <dbReference type="Proteomes" id="UP000445000"/>
    </source>
</evidence>
<keyword evidence="4" id="KW-0732">Signal</keyword>
<reference evidence="7" key="1">
    <citation type="submission" date="2020-01" db="EMBL/GenBank/DDBJ databases">
        <title>'Steroidobacter agaridevorans' sp. nov., agar-degrading bacteria isolated from rhizosphere soils.</title>
        <authorList>
            <person name="Ikenaga M."/>
            <person name="Kataoka M."/>
            <person name="Murouchi A."/>
            <person name="Katsuragi S."/>
            <person name="Sakai M."/>
        </authorList>
    </citation>
    <scope>NUCLEOTIDE SEQUENCE [LARGE SCALE GENOMIC DNA]</scope>
    <source>
        <strain evidence="7">YU21-B</strain>
    </source>
</reference>
<keyword evidence="2" id="KW-0479">Metal-binding</keyword>
<organism evidence="6 7">
    <name type="scientific">Steroidobacter agaridevorans</name>
    <dbReference type="NCBI Taxonomy" id="2695856"/>
    <lineage>
        <taxon>Bacteria</taxon>
        <taxon>Pseudomonadati</taxon>
        <taxon>Pseudomonadota</taxon>
        <taxon>Gammaproteobacteria</taxon>
        <taxon>Steroidobacterales</taxon>
        <taxon>Steroidobacteraceae</taxon>
        <taxon>Steroidobacter</taxon>
    </lineage>
</organism>
<dbReference type="SUPFAM" id="SSF53187">
    <property type="entry name" value="Zn-dependent exopeptidases"/>
    <property type="match status" value="1"/>
</dbReference>
<dbReference type="PANTHER" id="PTHR43270:SF8">
    <property type="entry name" value="DI- AND TRIPEPTIDASE DUG2-RELATED"/>
    <property type="match status" value="1"/>
</dbReference>
<dbReference type="PANTHER" id="PTHR43270">
    <property type="entry name" value="BETA-ALA-HIS DIPEPTIDASE"/>
    <property type="match status" value="1"/>
</dbReference>
<sequence length="515" mass="56076">MHRLNSIAAGLCVLLLQANAFAGSQATAITAATQKNLPEYLELLSLPNVAAEPKDIERNVVFLEQSFQKRGFKTHRLENPAGRPMLLAELDGARASVPTILFYAHFDGQPIVKEEWAQKDPFEPVVKERNAQGAWQEVPRERLFAKPFDPELRVFARSASDDKSPIVMLLTAVDVLQSQRKTPAINVKVLLDSEEEMGSPSLATTVKAHAQLFKADALIVLDGPLHGSGKPTLVFGNRGITQATLTVFGPTAPLHSGHFGNYVPNPALRLASLLASMKDDDGRVRVEGYYDGIELSDADRQILRATGDDEAALLKRAGIAKAERVGATYQEALQYPSLNVRGMASASVGAKASNIVPSEAVAEIDIRTTPETDGRRLFELLKRHIEKQGYHLVDAAPTKEQRATYDKLAMFKLGSVEAAARVPMDAPVGRWAMTALKSATAPAPKAEPVRIRMMGGTVPTDVLVEALGLPFLLVPTVNADNNQHTFDENMRLGNFVTGAETVYSLLVTKYPKYPK</sequence>
<dbReference type="SUPFAM" id="SSF55031">
    <property type="entry name" value="Bacterial exopeptidase dimerisation domain"/>
    <property type="match status" value="1"/>
</dbReference>
<keyword evidence="1" id="KW-0645">Protease</keyword>
<evidence type="ECO:0000256" key="4">
    <source>
        <dbReference type="SAM" id="SignalP"/>
    </source>
</evidence>
<evidence type="ECO:0000259" key="5">
    <source>
        <dbReference type="Pfam" id="PF07687"/>
    </source>
</evidence>
<dbReference type="Pfam" id="PF07687">
    <property type="entry name" value="M20_dimer"/>
    <property type="match status" value="1"/>
</dbReference>
<feature type="signal peptide" evidence="4">
    <location>
        <begin position="1"/>
        <end position="22"/>
    </location>
</feature>
<dbReference type="GO" id="GO:0008233">
    <property type="term" value="F:peptidase activity"/>
    <property type="evidence" value="ECO:0007669"/>
    <property type="project" value="UniProtKB-KW"/>
</dbReference>
<evidence type="ECO:0000256" key="3">
    <source>
        <dbReference type="ARBA" id="ARBA00022801"/>
    </source>
</evidence>
<dbReference type="RefSeq" id="WP_161812381.1">
    <property type="nucleotide sequence ID" value="NZ_BLJN01000002.1"/>
</dbReference>
<evidence type="ECO:0000313" key="6">
    <source>
        <dbReference type="EMBL" id="GFE80734.1"/>
    </source>
</evidence>
<dbReference type="InterPro" id="IPR051458">
    <property type="entry name" value="Cyt/Met_Dipeptidase"/>
</dbReference>
<accession>A0A829YBH8</accession>
<name>A0A829YBH8_9GAMM</name>
<dbReference type="InterPro" id="IPR002933">
    <property type="entry name" value="Peptidase_M20"/>
</dbReference>
<gene>
    <name evidence="6" type="ORF">GCM10011487_27340</name>
</gene>